<comment type="caution">
    <text evidence="6">The sequence shown here is derived from an EMBL/GenBank/DDBJ whole genome shotgun (WGS) entry which is preliminary data.</text>
</comment>
<feature type="domain" description="Glycoside hydrolase family 38 central" evidence="5">
    <location>
        <begin position="278"/>
        <end position="351"/>
    </location>
</feature>
<reference evidence="6 7" key="1">
    <citation type="journal article" date="2015" name="Nature">
        <title>rRNA introns, odd ribosomes, and small enigmatic genomes across a large radiation of phyla.</title>
        <authorList>
            <person name="Brown C.T."/>
            <person name="Hug L.A."/>
            <person name="Thomas B.C."/>
            <person name="Sharon I."/>
            <person name="Castelle C.J."/>
            <person name="Singh A."/>
            <person name="Wilkins M.J."/>
            <person name="Williams K.H."/>
            <person name="Banfield J.F."/>
        </authorList>
    </citation>
    <scope>NUCLEOTIDE SEQUENCE [LARGE SCALE GENOMIC DNA]</scope>
</reference>
<dbReference type="Gene3D" id="1.20.1270.50">
    <property type="entry name" value="Glycoside hydrolase family 38, central domain"/>
    <property type="match status" value="1"/>
</dbReference>
<evidence type="ECO:0000256" key="2">
    <source>
        <dbReference type="ARBA" id="ARBA00022723"/>
    </source>
</evidence>
<evidence type="ECO:0000313" key="7">
    <source>
        <dbReference type="Proteomes" id="UP000033935"/>
    </source>
</evidence>
<dbReference type="SUPFAM" id="SSF74650">
    <property type="entry name" value="Galactose mutarotase-like"/>
    <property type="match status" value="1"/>
</dbReference>
<dbReference type="Gene3D" id="2.70.98.30">
    <property type="entry name" value="Golgi alpha-mannosidase II, domain 4"/>
    <property type="match status" value="1"/>
</dbReference>
<dbReference type="GO" id="GO:0046872">
    <property type="term" value="F:metal ion binding"/>
    <property type="evidence" value="ECO:0007669"/>
    <property type="project" value="UniProtKB-KW"/>
</dbReference>
<evidence type="ECO:0000256" key="1">
    <source>
        <dbReference type="ARBA" id="ARBA00009792"/>
    </source>
</evidence>
<dbReference type="Pfam" id="PF09261">
    <property type="entry name" value="Alpha-mann_mid"/>
    <property type="match status" value="1"/>
</dbReference>
<comment type="similarity">
    <text evidence="1">Belongs to the glycosyl hydrolase 38 family.</text>
</comment>
<dbReference type="SUPFAM" id="SSF88713">
    <property type="entry name" value="Glycoside hydrolase/deacetylase"/>
    <property type="match status" value="1"/>
</dbReference>
<dbReference type="AlphaFoldDB" id="A0A0G0PYX7"/>
<keyword evidence="2" id="KW-0479">Metal-binding</keyword>
<dbReference type="Pfam" id="PF01074">
    <property type="entry name" value="Glyco_hydro_38N"/>
    <property type="match status" value="1"/>
</dbReference>
<dbReference type="PATRIC" id="fig|1618995.3.peg.990"/>
<dbReference type="InterPro" id="IPR015341">
    <property type="entry name" value="Glyco_hydro_38_cen"/>
</dbReference>
<dbReference type="PANTHER" id="PTHR46017:SF1">
    <property type="entry name" value="ALPHA-MANNOSIDASE 2C1"/>
    <property type="match status" value="1"/>
</dbReference>
<dbReference type="InterPro" id="IPR000602">
    <property type="entry name" value="Glyco_hydro_38_N"/>
</dbReference>
<dbReference type="SUPFAM" id="SSF88688">
    <property type="entry name" value="Families 57/38 glycoside transferase middle domain"/>
    <property type="match status" value="1"/>
</dbReference>
<organism evidence="6 7">
    <name type="scientific">Candidatus Uhrbacteria bacterium GW2011_GWF2_39_13</name>
    <dbReference type="NCBI Taxonomy" id="1618995"/>
    <lineage>
        <taxon>Bacteria</taxon>
        <taxon>Candidatus Uhriibacteriota</taxon>
    </lineage>
</organism>
<dbReference type="InterPro" id="IPR011013">
    <property type="entry name" value="Gal_mutarotase_sf_dom"/>
</dbReference>
<dbReference type="PANTHER" id="PTHR46017">
    <property type="entry name" value="ALPHA-MANNOSIDASE 2C1"/>
    <property type="match status" value="1"/>
</dbReference>
<accession>A0A0G0PYX7</accession>
<dbReference type="Proteomes" id="UP000033935">
    <property type="component" value="Unassembled WGS sequence"/>
</dbReference>
<evidence type="ECO:0000256" key="4">
    <source>
        <dbReference type="ARBA" id="ARBA00023295"/>
    </source>
</evidence>
<protein>
    <recommendedName>
        <fullName evidence="5">Glycoside hydrolase family 38 central domain-containing protein</fullName>
    </recommendedName>
</protein>
<proteinExistence type="inferred from homology"/>
<evidence type="ECO:0000256" key="3">
    <source>
        <dbReference type="ARBA" id="ARBA00022801"/>
    </source>
</evidence>
<gene>
    <name evidence="6" type="ORF">UT30_C0031G0006</name>
</gene>
<dbReference type="GO" id="GO:0009313">
    <property type="term" value="P:oligosaccharide catabolic process"/>
    <property type="evidence" value="ECO:0007669"/>
    <property type="project" value="TreeGrafter"/>
</dbReference>
<dbReference type="InterPro" id="IPR027291">
    <property type="entry name" value="Glyco_hydro_38_N_sf"/>
</dbReference>
<dbReference type="GO" id="GO:0030246">
    <property type="term" value="F:carbohydrate binding"/>
    <property type="evidence" value="ECO:0007669"/>
    <property type="project" value="InterPro"/>
</dbReference>
<sequence>MSRFRFHMISNAHLDPVWLWNRRDGLNEGLATCQTVLKLMENFPKLTFSRGEAVIYDHIEKSNPQIFSQIRERIKEGRWEVAGGTWLQNDNNLTPTNIIAKNFELGLEYFEKHLGVRPVTAWYADSFGHSAGIPDLLSDYGYMNFVSTRPSAATFKMPKSLFWWQGVNRGKILVYRPNSIDHVYLIERHQMKERLDAALKVAEADGFFNAGVLWGLGDHGGGPTKRHLGDLALWQKEHPEIDVIFSSFEIYLKEVRKELENSQEKLPVYSGELNFCLRGCYGSAAAFKREFRRADASLRRSEKTVKQIAKSYPEVDADFKPLWKILAFNSFHDIIPGSSIKSAYTEQFMQLHHAVDTASDFEFSALNRMAFEKKSPLTKPQPEGDKPKLTPFLLYNSLSHKYTGLVEIETVMDWRPIGAYKDRPAELPTEIRDANGIPVPHQLIPTEHNAWQKVPWSKRALIPVEIPPESWIYLEFGYIEGARNPQIKNPVNTGKNFMRNDKIKIYFKKNAIHIEAAEKPLFGEKGLRFITVKDDWSSWGGMAEEENSIDLSVIMEEWKISKSLCVASGPLRAVWLMEIKGKRSRLILKIILDNHSNFVDFEGTLFWDEIGRRLKLYFETPANECLYEVPGGTVKRMPNGEVPGLRYVSLGDWGLISDLFHSYSQKADCFTATVCRSARYAETTKINQSEWWKPVADQGEINFKFRITGETDKLEEQTEAFENSPAFIRTIPE</sequence>
<keyword evidence="4" id="KW-0326">Glycosidase</keyword>
<evidence type="ECO:0000259" key="5">
    <source>
        <dbReference type="SMART" id="SM00872"/>
    </source>
</evidence>
<dbReference type="EMBL" id="LBWG01000031">
    <property type="protein sequence ID" value="KKR03360.1"/>
    <property type="molecule type" value="Genomic_DNA"/>
</dbReference>
<dbReference type="SMART" id="SM00872">
    <property type="entry name" value="Alpha-mann_mid"/>
    <property type="match status" value="1"/>
</dbReference>
<name>A0A0G0PYX7_9BACT</name>
<evidence type="ECO:0000313" key="6">
    <source>
        <dbReference type="EMBL" id="KKR03360.1"/>
    </source>
</evidence>
<keyword evidence="3" id="KW-0378">Hydrolase</keyword>
<dbReference type="InterPro" id="IPR037094">
    <property type="entry name" value="Glyco_hydro_38_cen_sf"/>
</dbReference>
<dbReference type="Gene3D" id="3.20.110.10">
    <property type="entry name" value="Glycoside hydrolase 38, N terminal domain"/>
    <property type="match status" value="1"/>
</dbReference>
<dbReference type="GO" id="GO:0004559">
    <property type="term" value="F:alpha-mannosidase activity"/>
    <property type="evidence" value="ECO:0007669"/>
    <property type="project" value="InterPro"/>
</dbReference>
<dbReference type="GO" id="GO:0006013">
    <property type="term" value="P:mannose metabolic process"/>
    <property type="evidence" value="ECO:0007669"/>
    <property type="project" value="InterPro"/>
</dbReference>
<dbReference type="InterPro" id="IPR028995">
    <property type="entry name" value="Glyco_hydro_57/38_cen_sf"/>
</dbReference>
<dbReference type="InterPro" id="IPR011330">
    <property type="entry name" value="Glyco_hydro/deAcase_b/a-brl"/>
</dbReference>